<reference evidence="4" key="2">
    <citation type="submission" date="2021-04" db="EMBL/GenBank/DDBJ databases">
        <authorList>
            <person name="Podell S."/>
        </authorList>
    </citation>
    <scope>NUCLEOTIDE SEQUENCE</scope>
    <source>
        <strain evidence="4">Hildebrandi</strain>
    </source>
</reference>
<dbReference type="PANTHER" id="PTHR43861:SF1">
    <property type="entry name" value="TRANS-ACONITATE 2-METHYLTRANSFERASE"/>
    <property type="match status" value="1"/>
</dbReference>
<evidence type="ECO:0000256" key="1">
    <source>
        <dbReference type="ARBA" id="ARBA00022603"/>
    </source>
</evidence>
<dbReference type="GO" id="GO:0008168">
    <property type="term" value="F:methyltransferase activity"/>
    <property type="evidence" value="ECO:0007669"/>
    <property type="project" value="UniProtKB-KW"/>
</dbReference>
<keyword evidence="2" id="KW-0808">Transferase</keyword>
<evidence type="ECO:0000313" key="5">
    <source>
        <dbReference type="Proteomes" id="UP000693970"/>
    </source>
</evidence>
<dbReference type="GO" id="GO:0032259">
    <property type="term" value="P:methylation"/>
    <property type="evidence" value="ECO:0007669"/>
    <property type="project" value="UniProtKB-KW"/>
</dbReference>
<dbReference type="EMBL" id="JAGRRH010000006">
    <property type="protein sequence ID" value="KAG7369374.1"/>
    <property type="molecule type" value="Genomic_DNA"/>
</dbReference>
<reference evidence="4" key="1">
    <citation type="journal article" date="2021" name="Sci. Rep.">
        <title>Diploid genomic architecture of Nitzschia inconspicua, an elite biomass production diatom.</title>
        <authorList>
            <person name="Oliver A."/>
            <person name="Podell S."/>
            <person name="Pinowska A."/>
            <person name="Traller J.C."/>
            <person name="Smith S.R."/>
            <person name="McClure R."/>
            <person name="Beliaev A."/>
            <person name="Bohutskyi P."/>
            <person name="Hill E.A."/>
            <person name="Rabines A."/>
            <person name="Zheng H."/>
            <person name="Allen L.Z."/>
            <person name="Kuo A."/>
            <person name="Grigoriev I.V."/>
            <person name="Allen A.E."/>
            <person name="Hazlebeck D."/>
            <person name="Allen E.E."/>
        </authorList>
    </citation>
    <scope>NUCLEOTIDE SEQUENCE</scope>
    <source>
        <strain evidence="4">Hildebrandi</strain>
    </source>
</reference>
<organism evidence="4 5">
    <name type="scientific">Nitzschia inconspicua</name>
    <dbReference type="NCBI Taxonomy" id="303405"/>
    <lineage>
        <taxon>Eukaryota</taxon>
        <taxon>Sar</taxon>
        <taxon>Stramenopiles</taxon>
        <taxon>Ochrophyta</taxon>
        <taxon>Bacillariophyta</taxon>
        <taxon>Bacillariophyceae</taxon>
        <taxon>Bacillariophycidae</taxon>
        <taxon>Bacillariales</taxon>
        <taxon>Bacillariaceae</taxon>
        <taxon>Nitzschia</taxon>
    </lineage>
</organism>
<dbReference type="InterPro" id="IPR041698">
    <property type="entry name" value="Methyltransf_25"/>
</dbReference>
<dbReference type="OrthoDB" id="3647at2759"/>
<proteinExistence type="predicted"/>
<keyword evidence="5" id="KW-1185">Reference proteome</keyword>
<name>A0A9K3Q5Q6_9STRA</name>
<feature type="domain" description="Methyltransferase" evidence="3">
    <location>
        <begin position="65"/>
        <end position="172"/>
    </location>
</feature>
<protein>
    <submittedName>
        <fullName evidence="4">Methylase</fullName>
    </submittedName>
</protein>
<keyword evidence="1 4" id="KW-0489">Methyltransferase</keyword>
<dbReference type="PANTHER" id="PTHR43861">
    <property type="entry name" value="TRANS-ACONITATE 2-METHYLTRANSFERASE-RELATED"/>
    <property type="match status" value="1"/>
</dbReference>
<dbReference type="Proteomes" id="UP000693970">
    <property type="component" value="Unassembled WGS sequence"/>
</dbReference>
<dbReference type="Pfam" id="PF13649">
    <property type="entry name" value="Methyltransf_25"/>
    <property type="match status" value="1"/>
</dbReference>
<accession>A0A9K3Q5Q6</accession>
<sequence>MPSSSSSPSPLWQFQELETTVGKDYQSTAEVEVYDETHSIFRDVRQEARHVLKELLQVQPDTVLLDFGCGTGTCVIEAARSCGSKAVHGIDVSPTMIERAKQKVAMEFSGDSSTTTTTTNIQFHHGGFLTYQHADGDGTVDYITTTYALHHLPDLWKQVALQRLAKLLKPNGKLHIHDVVVVVGTPSTTTTTTDTVQEEEDSITAKIQKFVQTQSDLGDRHDDDGFLKDDAETHFRDEFSTLDWVLEGMLERAGLEVVSKNVDENGVIVTYLCQKKPTTTS</sequence>
<dbReference type="AlphaFoldDB" id="A0A9K3Q5Q6"/>
<evidence type="ECO:0000313" key="4">
    <source>
        <dbReference type="EMBL" id="KAG7369374.1"/>
    </source>
</evidence>
<evidence type="ECO:0000259" key="3">
    <source>
        <dbReference type="Pfam" id="PF13649"/>
    </source>
</evidence>
<gene>
    <name evidence="4" type="ORF">IV203_032117</name>
</gene>
<evidence type="ECO:0000256" key="2">
    <source>
        <dbReference type="ARBA" id="ARBA00022679"/>
    </source>
</evidence>
<dbReference type="CDD" id="cd02440">
    <property type="entry name" value="AdoMet_MTases"/>
    <property type="match status" value="1"/>
</dbReference>
<comment type="caution">
    <text evidence="4">The sequence shown here is derived from an EMBL/GenBank/DDBJ whole genome shotgun (WGS) entry which is preliminary data.</text>
</comment>